<accession>A0A7R9PCJ4</accession>
<evidence type="ECO:0000256" key="1">
    <source>
        <dbReference type="SAM" id="MobiDB-lite"/>
    </source>
</evidence>
<dbReference type="AlphaFoldDB" id="A0A7R9PCJ4"/>
<feature type="region of interest" description="Disordered" evidence="1">
    <location>
        <begin position="1"/>
        <end position="22"/>
    </location>
</feature>
<organism evidence="2">
    <name type="scientific">Timema californicum</name>
    <name type="common">California timema</name>
    <name type="synonym">Walking stick</name>
    <dbReference type="NCBI Taxonomy" id="61474"/>
    <lineage>
        <taxon>Eukaryota</taxon>
        <taxon>Metazoa</taxon>
        <taxon>Ecdysozoa</taxon>
        <taxon>Arthropoda</taxon>
        <taxon>Hexapoda</taxon>
        <taxon>Insecta</taxon>
        <taxon>Pterygota</taxon>
        <taxon>Neoptera</taxon>
        <taxon>Polyneoptera</taxon>
        <taxon>Phasmatodea</taxon>
        <taxon>Timematodea</taxon>
        <taxon>Timematoidea</taxon>
        <taxon>Timematidae</taxon>
        <taxon>Timema</taxon>
    </lineage>
</organism>
<name>A0A7R9PCJ4_TIMCA</name>
<gene>
    <name evidence="2" type="ORF">TCMB3V08_LOCUS10681</name>
</gene>
<dbReference type="EMBL" id="OE186925">
    <property type="protein sequence ID" value="CAD7578140.1"/>
    <property type="molecule type" value="Genomic_DNA"/>
</dbReference>
<proteinExistence type="predicted"/>
<sequence>MKVAAYKGKTTPSSPDRDSNLDLPVLGSRGFNTTSALANYATEAVYPTEIRTSISPSSAVELNTTSALTNYATEAGIGKVELEEVNPHLRGGGVENHLGKTTPSSPDRDSNLDLPILGGRASTRQVLAVTLLAALLKPYEVDAVVAIAGAGAGAGALAGAGFGGGTFVGTGVGSLLGTGLGVGTIAGTGLGFGPRVGLGFGPGVGLGFGSGVGVGAGAGTGFGSGGFVTGFNSFPGSGFGFSTGPFGFRTYGASLDDAEVSSHKLRGGGELKIFTFPKGKSFASGGGFVYGSGNGGHMFFF</sequence>
<protein>
    <submittedName>
        <fullName evidence="2">(California timema) hypothetical protein</fullName>
    </submittedName>
</protein>
<evidence type="ECO:0000313" key="2">
    <source>
        <dbReference type="EMBL" id="CAD7578140.1"/>
    </source>
</evidence>
<feature type="region of interest" description="Disordered" evidence="1">
    <location>
        <begin position="90"/>
        <end position="110"/>
    </location>
</feature>
<reference evidence="2" key="1">
    <citation type="submission" date="2020-11" db="EMBL/GenBank/DDBJ databases">
        <authorList>
            <person name="Tran Van P."/>
        </authorList>
    </citation>
    <scope>NUCLEOTIDE SEQUENCE</scope>
</reference>